<dbReference type="EMBL" id="BPLR01015514">
    <property type="protein sequence ID" value="GIY76675.1"/>
    <property type="molecule type" value="Genomic_DNA"/>
</dbReference>
<accession>A0AAV4W1S2</accession>
<protein>
    <submittedName>
        <fullName evidence="1">Uncharacterized protein</fullName>
    </submittedName>
</protein>
<dbReference type="Proteomes" id="UP001054945">
    <property type="component" value="Unassembled WGS sequence"/>
</dbReference>
<evidence type="ECO:0000313" key="1">
    <source>
        <dbReference type="EMBL" id="GIY76675.1"/>
    </source>
</evidence>
<sequence>MCTLNTSQKSGFWNWEVWNRVFRTLETGIGKSGIGFSRTLELGKSGIGFQDSGIGKSGIGFQDSGIGKSGIGFQRTLVANLEIWNRVSGLWNWEIWQIWKVSGLWNWEIWNRVSGYCITKFKMKCRKIGVTS</sequence>
<name>A0AAV4W1S2_CAEEX</name>
<evidence type="ECO:0000313" key="2">
    <source>
        <dbReference type="Proteomes" id="UP001054945"/>
    </source>
</evidence>
<reference evidence="1 2" key="1">
    <citation type="submission" date="2021-06" db="EMBL/GenBank/DDBJ databases">
        <title>Caerostris extrusa draft genome.</title>
        <authorList>
            <person name="Kono N."/>
            <person name="Arakawa K."/>
        </authorList>
    </citation>
    <scope>NUCLEOTIDE SEQUENCE [LARGE SCALE GENOMIC DNA]</scope>
</reference>
<keyword evidence="2" id="KW-1185">Reference proteome</keyword>
<dbReference type="AlphaFoldDB" id="A0AAV4W1S2"/>
<proteinExistence type="predicted"/>
<gene>
    <name evidence="1" type="ORF">CEXT_322601</name>
</gene>
<organism evidence="1 2">
    <name type="scientific">Caerostris extrusa</name>
    <name type="common">Bark spider</name>
    <name type="synonym">Caerostris bankana</name>
    <dbReference type="NCBI Taxonomy" id="172846"/>
    <lineage>
        <taxon>Eukaryota</taxon>
        <taxon>Metazoa</taxon>
        <taxon>Ecdysozoa</taxon>
        <taxon>Arthropoda</taxon>
        <taxon>Chelicerata</taxon>
        <taxon>Arachnida</taxon>
        <taxon>Araneae</taxon>
        <taxon>Araneomorphae</taxon>
        <taxon>Entelegynae</taxon>
        <taxon>Araneoidea</taxon>
        <taxon>Araneidae</taxon>
        <taxon>Caerostris</taxon>
    </lineage>
</organism>
<comment type="caution">
    <text evidence="1">The sequence shown here is derived from an EMBL/GenBank/DDBJ whole genome shotgun (WGS) entry which is preliminary data.</text>
</comment>